<evidence type="ECO:0000313" key="4">
    <source>
        <dbReference type="Proteomes" id="UP000712600"/>
    </source>
</evidence>
<feature type="chain" id="PRO_5035800276" description="BURP domain-containing protein" evidence="1">
    <location>
        <begin position="21"/>
        <end position="403"/>
    </location>
</feature>
<dbReference type="Pfam" id="PF14111">
    <property type="entry name" value="DUF4283"/>
    <property type="match status" value="1"/>
</dbReference>
<dbReference type="PANTHER" id="PTHR31236:SF41">
    <property type="entry name" value="BURP DOMAIN PROTEIN USPL1"/>
    <property type="match status" value="1"/>
</dbReference>
<dbReference type="AlphaFoldDB" id="A0A8S9PZV3"/>
<evidence type="ECO:0000256" key="1">
    <source>
        <dbReference type="SAM" id="SignalP"/>
    </source>
</evidence>
<dbReference type="Proteomes" id="UP000712600">
    <property type="component" value="Unassembled WGS sequence"/>
</dbReference>
<keyword evidence="1" id="KW-0732">Signal</keyword>
<dbReference type="EMBL" id="QGKX02001347">
    <property type="protein sequence ID" value="KAF3524036.1"/>
    <property type="molecule type" value="Genomic_DNA"/>
</dbReference>
<accession>A0A8S9PZV3</accession>
<dbReference type="PANTHER" id="PTHR31236">
    <property type="entry name" value="BURP DOMAIN PROTEIN USPL1-LIKE"/>
    <property type="match status" value="1"/>
</dbReference>
<dbReference type="InterPro" id="IPR044816">
    <property type="entry name" value="BURP"/>
</dbReference>
<reference evidence="3" key="1">
    <citation type="submission" date="2019-12" db="EMBL/GenBank/DDBJ databases">
        <title>Genome sequencing and annotation of Brassica cretica.</title>
        <authorList>
            <person name="Studholme D.J."/>
            <person name="Sarris P."/>
        </authorList>
    </citation>
    <scope>NUCLEOTIDE SEQUENCE</scope>
    <source>
        <strain evidence="3">PFS-109/04</strain>
        <tissue evidence="3">Leaf</tissue>
    </source>
</reference>
<name>A0A8S9PZV3_BRACR</name>
<dbReference type="InterPro" id="IPR025558">
    <property type="entry name" value="DUF4283"/>
</dbReference>
<dbReference type="PROSITE" id="PS51277">
    <property type="entry name" value="BURP"/>
    <property type="match status" value="1"/>
</dbReference>
<evidence type="ECO:0000313" key="3">
    <source>
        <dbReference type="EMBL" id="KAF3524036.1"/>
    </source>
</evidence>
<gene>
    <name evidence="3" type="ORF">F2Q69_00046544</name>
</gene>
<proteinExistence type="predicted"/>
<comment type="caution">
    <text evidence="3">The sequence shown here is derived from an EMBL/GenBank/DDBJ whole genome shotgun (WGS) entry which is preliminary data.</text>
</comment>
<sequence length="403" mass="45990">MASLRFSVTFLFFSLWVVEAHTSRKLISTKEQEVQNNSHLLKDGEFEDPTLYMFFKINDLKKGTKLPIYFNKNDLRKVPPLLTRQEADLIPFTKSKLDFLLNHFSISKDSPQAKAMKETLVRCNYKAIEGEYKFCGTSLESMLDLAKKTIASNADLKVMTTKVMVPSQHTINYALHNYTFAEAPKELVGIKMLGCHRMPYPYVVYYCHGHKSGTKVFEVNLVTDDGKHRVVGPAVCHMNTSMWNVDHEAFKVLKIEPRSAPVCHFFPLDNIVWVFEDSEPLWRAFAVGYFIGDAPHMGSIHATVNRIWTAPGVKGKIDVQFIDKNTVLFRIDNEALRNRVIKRRYWHISDVGSEKASLQSESVREVGDSQEVDMKVYERSLGMSKGKSGYVDIDLKYGGRVGI</sequence>
<protein>
    <recommendedName>
        <fullName evidence="2">BURP domain-containing protein</fullName>
    </recommendedName>
</protein>
<organism evidence="3 4">
    <name type="scientific">Brassica cretica</name>
    <name type="common">Mustard</name>
    <dbReference type="NCBI Taxonomy" id="69181"/>
    <lineage>
        <taxon>Eukaryota</taxon>
        <taxon>Viridiplantae</taxon>
        <taxon>Streptophyta</taxon>
        <taxon>Embryophyta</taxon>
        <taxon>Tracheophyta</taxon>
        <taxon>Spermatophyta</taxon>
        <taxon>Magnoliopsida</taxon>
        <taxon>eudicotyledons</taxon>
        <taxon>Gunneridae</taxon>
        <taxon>Pentapetalae</taxon>
        <taxon>rosids</taxon>
        <taxon>malvids</taxon>
        <taxon>Brassicales</taxon>
        <taxon>Brassicaceae</taxon>
        <taxon>Brassiceae</taxon>
        <taxon>Brassica</taxon>
    </lineage>
</organism>
<evidence type="ECO:0000259" key="2">
    <source>
        <dbReference type="PROSITE" id="PS51277"/>
    </source>
</evidence>
<dbReference type="InterPro" id="IPR004873">
    <property type="entry name" value="BURP_dom"/>
</dbReference>
<feature type="domain" description="BURP" evidence="2">
    <location>
        <begin position="54"/>
        <end position="276"/>
    </location>
</feature>
<feature type="signal peptide" evidence="1">
    <location>
        <begin position="1"/>
        <end position="20"/>
    </location>
</feature>
<dbReference type="Pfam" id="PF03181">
    <property type="entry name" value="BURP"/>
    <property type="match status" value="1"/>
</dbReference>
<dbReference type="SMART" id="SM01045">
    <property type="entry name" value="BURP"/>
    <property type="match status" value="1"/>
</dbReference>